<protein>
    <submittedName>
        <fullName evidence="1">Uncharacterized protein</fullName>
    </submittedName>
</protein>
<dbReference type="RefSeq" id="WP_186888292.1">
    <property type="nucleotide sequence ID" value="NZ_JACONZ010000003.1"/>
</dbReference>
<keyword evidence="2" id="KW-1185">Reference proteome</keyword>
<accession>A0A923IEP1</accession>
<evidence type="ECO:0000313" key="1">
    <source>
        <dbReference type="EMBL" id="MBC5581940.1"/>
    </source>
</evidence>
<proteinExistence type="predicted"/>
<dbReference type="Proteomes" id="UP000659630">
    <property type="component" value="Unassembled WGS sequence"/>
</dbReference>
<reference evidence="1" key="1">
    <citation type="submission" date="2020-08" db="EMBL/GenBank/DDBJ databases">
        <title>Genome public.</title>
        <authorList>
            <person name="Liu C."/>
            <person name="Sun Q."/>
        </authorList>
    </citation>
    <scope>NUCLEOTIDE SEQUENCE</scope>
    <source>
        <strain evidence="1">BX8</strain>
    </source>
</reference>
<evidence type="ECO:0000313" key="2">
    <source>
        <dbReference type="Proteomes" id="UP000659630"/>
    </source>
</evidence>
<comment type="caution">
    <text evidence="1">The sequence shown here is derived from an EMBL/GenBank/DDBJ whole genome shotgun (WGS) entry which is preliminary data.</text>
</comment>
<dbReference type="EMBL" id="JACONZ010000003">
    <property type="protein sequence ID" value="MBC5581940.1"/>
    <property type="molecule type" value="Genomic_DNA"/>
</dbReference>
<sequence>MDERQGLFAPRQFYACPLCGALLDSDDDLVLVERGKDPADAAGVAGCSRCLRALRAERMEWYAD</sequence>
<organism evidence="1 2">
    <name type="scientific">Anaerofilum hominis</name>
    <dbReference type="NCBI Taxonomy" id="2763016"/>
    <lineage>
        <taxon>Bacteria</taxon>
        <taxon>Bacillati</taxon>
        <taxon>Bacillota</taxon>
        <taxon>Clostridia</taxon>
        <taxon>Eubacteriales</taxon>
        <taxon>Oscillospiraceae</taxon>
        <taxon>Anaerofilum</taxon>
    </lineage>
</organism>
<name>A0A923IEP1_9FIRM</name>
<dbReference type="AlphaFoldDB" id="A0A923IEP1"/>
<gene>
    <name evidence="1" type="ORF">H8S23_10500</name>
</gene>